<dbReference type="SUPFAM" id="SSF56112">
    <property type="entry name" value="Protein kinase-like (PK-like)"/>
    <property type="match status" value="1"/>
</dbReference>
<evidence type="ECO:0000313" key="2">
    <source>
        <dbReference type="EMBL" id="AKA71085.1"/>
    </source>
</evidence>
<dbReference type="PANTHER" id="PTHR39179:SF1">
    <property type="entry name" value="SPORE COAT PROTEIN I"/>
    <property type="match status" value="1"/>
</dbReference>
<keyword evidence="2" id="KW-0946">Virion</keyword>
<dbReference type="RefSeq" id="WP_029162462.1">
    <property type="nucleotide sequence ID" value="NZ_CP009933.1"/>
</dbReference>
<dbReference type="InterPro" id="IPR047175">
    <property type="entry name" value="CotS-like"/>
</dbReference>
<accession>A0A0E3JQN7</accession>
<dbReference type="InterPro" id="IPR011009">
    <property type="entry name" value="Kinase-like_dom_sf"/>
</dbReference>
<dbReference type="Gene3D" id="3.90.1200.10">
    <property type="match status" value="1"/>
</dbReference>
<organism evidence="2 3">
    <name type="scientific">Clostridium scatologenes</name>
    <dbReference type="NCBI Taxonomy" id="1548"/>
    <lineage>
        <taxon>Bacteria</taxon>
        <taxon>Bacillati</taxon>
        <taxon>Bacillota</taxon>
        <taxon>Clostridia</taxon>
        <taxon>Eubacteriales</taxon>
        <taxon>Clostridiaceae</taxon>
        <taxon>Clostridium</taxon>
    </lineage>
</organism>
<evidence type="ECO:0000313" key="3">
    <source>
        <dbReference type="Proteomes" id="UP000033115"/>
    </source>
</evidence>
<dbReference type="STRING" id="1548.CSCA_3960"/>
<name>A0A0E3JQN7_CLOSL</name>
<dbReference type="PANTHER" id="PTHR39179">
    <property type="entry name" value="SPORE COAT PROTEIN I"/>
    <property type="match status" value="1"/>
</dbReference>
<dbReference type="AlphaFoldDB" id="A0A0E3JQN7"/>
<sequence length="335" mass="40150">MDTDRVRKLVEQSYGLNVKLIEKIKGIYKIQTQNGAYCLKFIKYDFRHFLFIISAIKHLQNNNFEYTPEIIKTENGMDYVKLEGNYAYLNPWVDSTRLNYNDNKDILLASCKLAELHKKSSGFEVIAGMNPRIGWFKWIEVFKTRKKEIRSFKDIIDKKESNTEFDSIYLSIMREELQRAERSIQNLIETRYIETMSEEIENRGFCHHDFADHNILKSQNNLVNIIDFDYCILDSHLHDLSSILLRCMKNGKWNIGNTLNIIDSYNSINQVKKDDIPIMAAFMEFPQDYWQIGIQYYWEKQPWKEEFFLNKLKKIIGDRDQKQEFIDEFRFIKYH</sequence>
<dbReference type="NCBIfam" id="TIGR02906">
    <property type="entry name" value="spore_CotS"/>
    <property type="match status" value="1"/>
</dbReference>
<protein>
    <submittedName>
        <fullName evidence="2">Spore coat protein, CotS family</fullName>
    </submittedName>
</protein>
<dbReference type="EMBL" id="CP009933">
    <property type="protein sequence ID" value="AKA71085.1"/>
    <property type="molecule type" value="Genomic_DNA"/>
</dbReference>
<dbReference type="KEGG" id="csq:CSCA_3960"/>
<feature type="domain" description="Aminoglycoside phosphotransferase" evidence="1">
    <location>
        <begin position="177"/>
        <end position="247"/>
    </location>
</feature>
<dbReference type="InterPro" id="IPR002575">
    <property type="entry name" value="Aminoglycoside_PTrfase"/>
</dbReference>
<evidence type="ECO:0000259" key="1">
    <source>
        <dbReference type="Pfam" id="PF01636"/>
    </source>
</evidence>
<keyword evidence="3" id="KW-1185">Reference proteome</keyword>
<gene>
    <name evidence="2" type="ORF">CSCA_3960</name>
</gene>
<dbReference type="GO" id="GO:0042601">
    <property type="term" value="C:endospore-forming forespore"/>
    <property type="evidence" value="ECO:0007669"/>
    <property type="project" value="TreeGrafter"/>
</dbReference>
<dbReference type="Gene3D" id="3.30.200.20">
    <property type="entry name" value="Phosphorylase Kinase, domain 1"/>
    <property type="match status" value="1"/>
</dbReference>
<dbReference type="HOGENOM" id="CLU_042636_2_0_9"/>
<reference evidence="2 3" key="1">
    <citation type="journal article" date="2015" name="J. Biotechnol.">
        <title>Complete genome sequence of a malodorant-producing acetogen, Clostridium scatologenes ATCC 25775(T).</title>
        <authorList>
            <person name="Zhu Z."/>
            <person name="Guo T."/>
            <person name="Zheng H."/>
            <person name="Song T."/>
            <person name="Ouyang P."/>
            <person name="Xie J."/>
        </authorList>
    </citation>
    <scope>NUCLEOTIDE SEQUENCE [LARGE SCALE GENOMIC DNA]</scope>
    <source>
        <strain evidence="2 3">ATCC 25775</strain>
    </source>
</reference>
<dbReference type="Proteomes" id="UP000033115">
    <property type="component" value="Chromosome"/>
</dbReference>
<dbReference type="Pfam" id="PF01636">
    <property type="entry name" value="APH"/>
    <property type="match status" value="1"/>
</dbReference>
<keyword evidence="2" id="KW-0167">Capsid protein</keyword>
<dbReference type="InterPro" id="IPR014255">
    <property type="entry name" value="Spore_coat_CotS"/>
</dbReference>
<proteinExistence type="predicted"/>